<dbReference type="SMART" id="SM00450">
    <property type="entry name" value="RHOD"/>
    <property type="match status" value="1"/>
</dbReference>
<sequence length="381" mass="42112">MSNSVLGTLAKDAAQQHLVPLKAMLPEYRADVLASAQVQQVYAGQRLFEQDIFDGKHVYLLRGGVELQFSSGLMLKVLHSDFAAQYPLANVQPRACRGLAASDCVVLRIDSDALDQALACSQVLQYAEHDLEQRFAQSPLPDWMRTVLHSALFRQVPAVNVEQILRAMTEVKVRAGDNIVVQGDAGDSCYFIRQGRAAISRATAGQVNFAANIAPGDCFAEEVLLNDCVHSASVTMLEDGIVLRLGREAFRQLQEYPSINQWDYPKFVRAQAESDFGETTCLIDVRTREEYLQGHIPTAVSLPLSQLHQVVTYFDVAKRYLFCCDTGRRSQAATHLLASGFQVAMLAGGINDEAWRPIISTSQARCFIDGRVQFIDNTIAP</sequence>
<feature type="domain" description="Cyclic nucleotide-binding" evidence="1">
    <location>
        <begin position="152"/>
        <end position="253"/>
    </location>
</feature>
<dbReference type="Pfam" id="PF00027">
    <property type="entry name" value="cNMP_binding"/>
    <property type="match status" value="1"/>
</dbReference>
<organism evidence="3 4">
    <name type="scientific">Marinagarivorans cellulosilyticus</name>
    <dbReference type="NCBI Taxonomy" id="2721545"/>
    <lineage>
        <taxon>Bacteria</taxon>
        <taxon>Pseudomonadati</taxon>
        <taxon>Pseudomonadota</taxon>
        <taxon>Gammaproteobacteria</taxon>
        <taxon>Cellvibrionales</taxon>
        <taxon>Cellvibrionaceae</taxon>
        <taxon>Marinagarivorans</taxon>
    </lineage>
</organism>
<dbReference type="SUPFAM" id="SSF52821">
    <property type="entry name" value="Rhodanese/Cell cycle control phosphatase"/>
    <property type="match status" value="1"/>
</dbReference>
<keyword evidence="4" id="KW-1185">Reference proteome</keyword>
<dbReference type="SUPFAM" id="SSF51206">
    <property type="entry name" value="cAMP-binding domain-like"/>
    <property type="match status" value="2"/>
</dbReference>
<evidence type="ECO:0000313" key="3">
    <source>
        <dbReference type="EMBL" id="BCD98441.1"/>
    </source>
</evidence>
<dbReference type="PANTHER" id="PTHR24567:SF74">
    <property type="entry name" value="HTH-TYPE TRANSCRIPTIONAL REGULATOR ARCR"/>
    <property type="match status" value="1"/>
</dbReference>
<feature type="domain" description="Rhodanese" evidence="2">
    <location>
        <begin position="276"/>
        <end position="360"/>
    </location>
</feature>
<evidence type="ECO:0000259" key="2">
    <source>
        <dbReference type="PROSITE" id="PS50206"/>
    </source>
</evidence>
<dbReference type="Pfam" id="PF00581">
    <property type="entry name" value="Rhodanese"/>
    <property type="match status" value="1"/>
</dbReference>
<dbReference type="Gene3D" id="3.40.250.10">
    <property type="entry name" value="Rhodanese-like domain"/>
    <property type="match status" value="1"/>
</dbReference>
<dbReference type="GO" id="GO:0003700">
    <property type="term" value="F:DNA-binding transcription factor activity"/>
    <property type="evidence" value="ECO:0007669"/>
    <property type="project" value="TreeGrafter"/>
</dbReference>
<evidence type="ECO:0000313" key="4">
    <source>
        <dbReference type="Proteomes" id="UP001320119"/>
    </source>
</evidence>
<protein>
    <submittedName>
        <fullName evidence="3">Uncharacterized protein</fullName>
    </submittedName>
</protein>
<dbReference type="InterPro" id="IPR050397">
    <property type="entry name" value="Env_Response_Regulators"/>
</dbReference>
<dbReference type="GO" id="GO:0005829">
    <property type="term" value="C:cytosol"/>
    <property type="evidence" value="ECO:0007669"/>
    <property type="project" value="TreeGrafter"/>
</dbReference>
<gene>
    <name evidence="3" type="ORF">MARGE09_P2642</name>
</gene>
<dbReference type="SMART" id="SM00100">
    <property type="entry name" value="cNMP"/>
    <property type="match status" value="1"/>
</dbReference>
<name>A0AAN1WIX1_9GAMM</name>
<accession>A0AAN1WIX1</accession>
<dbReference type="Gene3D" id="2.60.120.10">
    <property type="entry name" value="Jelly Rolls"/>
    <property type="match status" value="2"/>
</dbReference>
<dbReference type="KEGG" id="marq:MARGE09_P2642"/>
<dbReference type="InterPro" id="IPR001763">
    <property type="entry name" value="Rhodanese-like_dom"/>
</dbReference>
<dbReference type="Proteomes" id="UP001320119">
    <property type="component" value="Chromosome"/>
</dbReference>
<dbReference type="InterPro" id="IPR036873">
    <property type="entry name" value="Rhodanese-like_dom_sf"/>
</dbReference>
<reference evidence="3 4" key="1">
    <citation type="journal article" date="2022" name="IScience">
        <title>An ultrasensitive nanofiber-based assay for enzymatic hydrolysis and deep-sea microbial degradation of cellulose.</title>
        <authorList>
            <person name="Tsudome M."/>
            <person name="Tachioka M."/>
            <person name="Miyazaki M."/>
            <person name="Uchimura K."/>
            <person name="Tsuda M."/>
            <person name="Takaki Y."/>
            <person name="Deguchi S."/>
        </authorList>
    </citation>
    <scope>NUCLEOTIDE SEQUENCE [LARGE SCALE GENOMIC DNA]</scope>
    <source>
        <strain evidence="3 4">GE09</strain>
    </source>
</reference>
<dbReference type="PROSITE" id="PS50206">
    <property type="entry name" value="RHODANESE_3"/>
    <property type="match status" value="1"/>
</dbReference>
<dbReference type="AlphaFoldDB" id="A0AAN1WIX1"/>
<dbReference type="CDD" id="cd00158">
    <property type="entry name" value="RHOD"/>
    <property type="match status" value="1"/>
</dbReference>
<dbReference type="InterPro" id="IPR018490">
    <property type="entry name" value="cNMP-bd_dom_sf"/>
</dbReference>
<dbReference type="PANTHER" id="PTHR24567">
    <property type="entry name" value="CRP FAMILY TRANSCRIPTIONAL REGULATORY PROTEIN"/>
    <property type="match status" value="1"/>
</dbReference>
<dbReference type="CDD" id="cd00038">
    <property type="entry name" value="CAP_ED"/>
    <property type="match status" value="1"/>
</dbReference>
<dbReference type="RefSeq" id="WP_236982771.1">
    <property type="nucleotide sequence ID" value="NZ_AP023086.1"/>
</dbReference>
<dbReference type="PROSITE" id="PS50042">
    <property type="entry name" value="CNMP_BINDING_3"/>
    <property type="match status" value="1"/>
</dbReference>
<dbReference type="InterPro" id="IPR014710">
    <property type="entry name" value="RmlC-like_jellyroll"/>
</dbReference>
<proteinExistence type="predicted"/>
<dbReference type="EMBL" id="AP023086">
    <property type="protein sequence ID" value="BCD98441.1"/>
    <property type="molecule type" value="Genomic_DNA"/>
</dbReference>
<dbReference type="InterPro" id="IPR000595">
    <property type="entry name" value="cNMP-bd_dom"/>
</dbReference>
<evidence type="ECO:0000259" key="1">
    <source>
        <dbReference type="PROSITE" id="PS50042"/>
    </source>
</evidence>